<dbReference type="EMBL" id="GBRH01265560">
    <property type="protein sequence ID" value="JAD32335.1"/>
    <property type="molecule type" value="Transcribed_RNA"/>
</dbReference>
<protein>
    <submittedName>
        <fullName evidence="1">Uncharacterized protein</fullName>
    </submittedName>
</protein>
<proteinExistence type="predicted"/>
<reference evidence="1" key="1">
    <citation type="submission" date="2014-09" db="EMBL/GenBank/DDBJ databases">
        <authorList>
            <person name="Magalhaes I.L.F."/>
            <person name="Oliveira U."/>
            <person name="Santos F.R."/>
            <person name="Vidigal T.H.D.A."/>
            <person name="Brescovit A.D."/>
            <person name="Santos A.J."/>
        </authorList>
    </citation>
    <scope>NUCLEOTIDE SEQUENCE</scope>
    <source>
        <tissue evidence="1">Shoot tissue taken approximately 20 cm above the soil surface</tissue>
    </source>
</reference>
<sequence>MNIRNTKTMSSKATTWFGQLPGYVLPART</sequence>
<reference evidence="1" key="2">
    <citation type="journal article" date="2015" name="Data Brief">
        <title>Shoot transcriptome of the giant reed, Arundo donax.</title>
        <authorList>
            <person name="Barrero R.A."/>
            <person name="Guerrero F.D."/>
            <person name="Moolhuijzen P."/>
            <person name="Goolsby J.A."/>
            <person name="Tidwell J."/>
            <person name="Bellgard S.E."/>
            <person name="Bellgard M.I."/>
        </authorList>
    </citation>
    <scope>NUCLEOTIDE SEQUENCE</scope>
    <source>
        <tissue evidence="1">Shoot tissue taken approximately 20 cm above the soil surface</tissue>
    </source>
</reference>
<evidence type="ECO:0000313" key="1">
    <source>
        <dbReference type="EMBL" id="JAD32335.1"/>
    </source>
</evidence>
<name>A0A0A8Z6F0_ARUDO</name>
<dbReference type="AlphaFoldDB" id="A0A0A8Z6F0"/>
<organism evidence="1">
    <name type="scientific">Arundo donax</name>
    <name type="common">Giant reed</name>
    <name type="synonym">Donax arundinaceus</name>
    <dbReference type="NCBI Taxonomy" id="35708"/>
    <lineage>
        <taxon>Eukaryota</taxon>
        <taxon>Viridiplantae</taxon>
        <taxon>Streptophyta</taxon>
        <taxon>Embryophyta</taxon>
        <taxon>Tracheophyta</taxon>
        <taxon>Spermatophyta</taxon>
        <taxon>Magnoliopsida</taxon>
        <taxon>Liliopsida</taxon>
        <taxon>Poales</taxon>
        <taxon>Poaceae</taxon>
        <taxon>PACMAD clade</taxon>
        <taxon>Arundinoideae</taxon>
        <taxon>Arundineae</taxon>
        <taxon>Arundo</taxon>
    </lineage>
</organism>
<accession>A0A0A8Z6F0</accession>